<protein>
    <submittedName>
        <fullName evidence="1">Uncharacterized protein</fullName>
    </submittedName>
</protein>
<gene>
    <name evidence="1" type="ORF">CBLFYP62_02560</name>
</gene>
<name>A0A6N3FG18_CLOBU</name>
<sequence length="124" mass="14596">MDKREENIEEILNGGCIIPAGKEEIEITSEEMQEWVKGMQEQQKEYDNRHMTANVEIFRDWLDMHNSEDNGIKMNDVYLPDLDLMWGNLGVEEIELLEFEYNSVAEEFYIKNTLTKIGYTIQLA</sequence>
<accession>A0A6N3FG18</accession>
<proteinExistence type="predicted"/>
<dbReference type="EMBL" id="CACRTU010000024">
    <property type="protein sequence ID" value="VYU50880.1"/>
    <property type="molecule type" value="Genomic_DNA"/>
</dbReference>
<organism evidence="1">
    <name type="scientific">Clostridium butyricum</name>
    <dbReference type="NCBI Taxonomy" id="1492"/>
    <lineage>
        <taxon>Bacteria</taxon>
        <taxon>Bacillati</taxon>
        <taxon>Bacillota</taxon>
        <taxon>Clostridia</taxon>
        <taxon>Eubacteriales</taxon>
        <taxon>Clostridiaceae</taxon>
        <taxon>Clostridium</taxon>
    </lineage>
</organism>
<dbReference type="AlphaFoldDB" id="A0A6N3FG18"/>
<dbReference type="RefSeq" id="WP_156736956.1">
    <property type="nucleotide sequence ID" value="NZ_CACRTU010000024.1"/>
</dbReference>
<reference evidence="1" key="1">
    <citation type="submission" date="2019-11" db="EMBL/GenBank/DDBJ databases">
        <authorList>
            <person name="Feng L."/>
        </authorList>
    </citation>
    <scope>NUCLEOTIDE SEQUENCE</scope>
    <source>
        <strain evidence="1">CButyricumLFYP62</strain>
    </source>
</reference>
<evidence type="ECO:0000313" key="1">
    <source>
        <dbReference type="EMBL" id="VYU50880.1"/>
    </source>
</evidence>